<dbReference type="PANTHER" id="PTHR35038:SF8">
    <property type="entry name" value="C-TYPE POLYHEME CYTOCHROME OMCC"/>
    <property type="match status" value="1"/>
</dbReference>
<evidence type="ECO:0000256" key="3">
    <source>
        <dbReference type="SAM" id="SignalP"/>
    </source>
</evidence>
<dbReference type="AlphaFoldDB" id="A0A1I7BNE0"/>
<feature type="domain" description="Cytochrome c-552/4" evidence="5">
    <location>
        <begin position="50"/>
        <end position="75"/>
    </location>
</feature>
<dbReference type="Pfam" id="PF09699">
    <property type="entry name" value="Paired_CXXCH_1"/>
    <property type="match status" value="1"/>
</dbReference>
<keyword evidence="1 3" id="KW-0732">Signal</keyword>
<feature type="repeat" description="TPR" evidence="2">
    <location>
        <begin position="616"/>
        <end position="649"/>
    </location>
</feature>
<reference evidence="6 7" key="1">
    <citation type="submission" date="2016-10" db="EMBL/GenBank/DDBJ databases">
        <authorList>
            <person name="de Groot N.N."/>
        </authorList>
    </citation>
    <scope>NUCLEOTIDE SEQUENCE [LARGE SCALE GENOMIC DNA]</scope>
    <source>
        <strain evidence="6 7">CGMCC 1.10959</strain>
    </source>
</reference>
<dbReference type="Gene3D" id="1.10.1130.10">
    <property type="entry name" value="Flavocytochrome C3, Chain A"/>
    <property type="match status" value="3"/>
</dbReference>
<dbReference type="eggNOG" id="COG1413">
    <property type="taxonomic scope" value="Bacteria"/>
</dbReference>
<feature type="domain" description="Cytochrome c-552/4" evidence="5">
    <location>
        <begin position="179"/>
        <end position="218"/>
    </location>
</feature>
<dbReference type="InterPro" id="IPR036280">
    <property type="entry name" value="Multihaem_cyt_sf"/>
</dbReference>
<dbReference type="InterPro" id="IPR051829">
    <property type="entry name" value="Multiheme_Cytochr_ET"/>
</dbReference>
<evidence type="ECO:0000256" key="2">
    <source>
        <dbReference type="PROSITE-ProRule" id="PRU00339"/>
    </source>
</evidence>
<dbReference type="InterPro" id="IPR023155">
    <property type="entry name" value="Cyt_c-552/4"/>
</dbReference>
<dbReference type="Proteomes" id="UP000182466">
    <property type="component" value="Unassembled WGS sequence"/>
</dbReference>
<dbReference type="SUPFAM" id="SSF48452">
    <property type="entry name" value="TPR-like"/>
    <property type="match status" value="1"/>
</dbReference>
<feature type="chain" id="PRO_5010184190" evidence="3">
    <location>
        <begin position="38"/>
        <end position="661"/>
    </location>
</feature>
<evidence type="ECO:0000313" key="7">
    <source>
        <dbReference type="Proteomes" id="UP000182466"/>
    </source>
</evidence>
<accession>A0A1I7BNE0</accession>
<dbReference type="Pfam" id="PF13435">
    <property type="entry name" value="Cytochrome_C554"/>
    <property type="match status" value="2"/>
</dbReference>
<keyword evidence="2" id="KW-0802">TPR repeat</keyword>
<dbReference type="SUPFAM" id="SSF48695">
    <property type="entry name" value="Multiheme cytochromes"/>
    <property type="match status" value="1"/>
</dbReference>
<dbReference type="STRING" id="999627.SAMN05216236_11148"/>
<feature type="repeat" description="TPR" evidence="2">
    <location>
        <begin position="582"/>
        <end position="615"/>
    </location>
</feature>
<organism evidence="6 7">
    <name type="scientific">Sedimentitalea nanhaiensis</name>
    <dbReference type="NCBI Taxonomy" id="999627"/>
    <lineage>
        <taxon>Bacteria</taxon>
        <taxon>Pseudomonadati</taxon>
        <taxon>Pseudomonadota</taxon>
        <taxon>Alphaproteobacteria</taxon>
        <taxon>Rhodobacterales</taxon>
        <taxon>Paracoccaceae</taxon>
        <taxon>Sedimentitalea</taxon>
    </lineage>
</organism>
<dbReference type="PANTHER" id="PTHR35038">
    <property type="entry name" value="DISSIMILATORY SULFITE REDUCTASE SIRA"/>
    <property type="match status" value="1"/>
</dbReference>
<dbReference type="SMART" id="SM00028">
    <property type="entry name" value="TPR"/>
    <property type="match status" value="2"/>
</dbReference>
<dbReference type="InterPro" id="IPR011990">
    <property type="entry name" value="TPR-like_helical_dom_sf"/>
</dbReference>
<evidence type="ECO:0000259" key="4">
    <source>
        <dbReference type="Pfam" id="PF09699"/>
    </source>
</evidence>
<name>A0A1I7BNE0_9RHOB</name>
<dbReference type="Gene3D" id="1.25.10.10">
    <property type="entry name" value="Leucine-rich Repeat Variant"/>
    <property type="match status" value="1"/>
</dbReference>
<sequence>MSRLKHCGRATNRYAGLSKLLAAFGILLTAAPLTVTAQTADTPAYVGSAACTDCHRRQADDWQKSHHAMAWTQPNSDTILGDFDETQFLHRGITTRFGREDGQYVVHTDGPDGSMQRYPVAGVAGLAPLQQYILETEAGRLQSLDVVWDVEEKRWYHLYPDQDLPAGDGLHWTGPYKTWNARCAECHATNYDKNFDPKTASYASTQTEIGVGCESCHGPGQAHRDWALANGDYDPDRWAGLSGSGFSMDFNTGAEAEIQQCAGCHSRREAFEDGTPLPGTPFHDAYRLSPLREGLYHPDGQILDEVYVYGSFLQSKMYSKGVACTDCHNPHSGERLAKGNAICTQCHSAAGNPRFPSLPLTQYDDPAHHFHPEDSSGAQCKNCHMIERTYMGVDGRRDHSFRVPRPDLSVETTAPNACTDCHDDRTAAWASQTVAAWYPDSRHRGPHFSQVFAPARDNPAAQAEGLLGIAEHSGLPGIVRASALDLLAPVSTPAIAARGVPLLSDPDPMVRTAAVPLQRAAPTEAAGHLLPLLQDPMRSVRIAAAREFLGLRIAQMPESATRALGQAMTEWQRSLQNKADLPETQLVMGGIGLTTRNMAAALSAFGEAVEMDPQLVQAWTMIARIQDALGDRQAAVETLNRAIAANPEDIALLLMRADLLP</sequence>
<dbReference type="RefSeq" id="WP_245601427.1">
    <property type="nucleotide sequence ID" value="NZ_FPAW01000011.1"/>
</dbReference>
<feature type="domain" description="Doubled CXXCH motif" evidence="4">
    <location>
        <begin position="323"/>
        <end position="350"/>
    </location>
</feature>
<dbReference type="InterPro" id="IPR011989">
    <property type="entry name" value="ARM-like"/>
</dbReference>
<gene>
    <name evidence="6" type="ORF">SAMN05216236_11148</name>
</gene>
<evidence type="ECO:0000256" key="1">
    <source>
        <dbReference type="ARBA" id="ARBA00022729"/>
    </source>
</evidence>
<feature type="signal peptide" evidence="3">
    <location>
        <begin position="1"/>
        <end position="37"/>
    </location>
</feature>
<dbReference type="InterPro" id="IPR010177">
    <property type="entry name" value="Paired_CXXCH_1"/>
</dbReference>
<dbReference type="InterPro" id="IPR019734">
    <property type="entry name" value="TPR_rpt"/>
</dbReference>
<protein>
    <submittedName>
        <fullName evidence="6">Cytochrome c554 and c-prime</fullName>
    </submittedName>
</protein>
<evidence type="ECO:0000313" key="6">
    <source>
        <dbReference type="EMBL" id="SFT88710.1"/>
    </source>
</evidence>
<dbReference type="Gene3D" id="1.25.40.10">
    <property type="entry name" value="Tetratricopeptide repeat domain"/>
    <property type="match status" value="1"/>
</dbReference>
<dbReference type="EMBL" id="FPAW01000011">
    <property type="protein sequence ID" value="SFT88710.1"/>
    <property type="molecule type" value="Genomic_DNA"/>
</dbReference>
<dbReference type="Pfam" id="PF14559">
    <property type="entry name" value="TPR_19"/>
    <property type="match status" value="1"/>
</dbReference>
<proteinExistence type="predicted"/>
<evidence type="ECO:0000259" key="5">
    <source>
        <dbReference type="Pfam" id="PF13435"/>
    </source>
</evidence>
<dbReference type="PROSITE" id="PS50005">
    <property type="entry name" value="TPR"/>
    <property type="match status" value="2"/>
</dbReference>
<keyword evidence="7" id="KW-1185">Reference proteome</keyword>